<organism evidence="7 8">
    <name type="scientific">Microbacterium hydrocarbonoxydans</name>
    <dbReference type="NCBI Taxonomy" id="273678"/>
    <lineage>
        <taxon>Bacteria</taxon>
        <taxon>Bacillati</taxon>
        <taxon>Actinomycetota</taxon>
        <taxon>Actinomycetes</taxon>
        <taxon>Micrococcales</taxon>
        <taxon>Microbacteriaceae</taxon>
        <taxon>Microbacterium</taxon>
    </lineage>
</organism>
<evidence type="ECO:0000313" key="8">
    <source>
        <dbReference type="Proteomes" id="UP000183750"/>
    </source>
</evidence>
<name>A0A1H4J758_9MICO</name>
<dbReference type="Proteomes" id="UP000183750">
    <property type="component" value="Unassembled WGS sequence"/>
</dbReference>
<dbReference type="SUPFAM" id="SSF51445">
    <property type="entry name" value="(Trans)glycosidases"/>
    <property type="match status" value="1"/>
</dbReference>
<evidence type="ECO:0000259" key="6">
    <source>
        <dbReference type="PROSITE" id="PS51910"/>
    </source>
</evidence>
<dbReference type="Pfam" id="PF00704">
    <property type="entry name" value="Glyco_hydro_18"/>
    <property type="match status" value="1"/>
</dbReference>
<keyword evidence="1 3" id="KW-0378">Hydrolase</keyword>
<keyword evidence="5" id="KW-0732">Signal</keyword>
<dbReference type="GO" id="GO:0005975">
    <property type="term" value="P:carbohydrate metabolic process"/>
    <property type="evidence" value="ECO:0007669"/>
    <property type="project" value="InterPro"/>
</dbReference>
<dbReference type="InterPro" id="IPR001579">
    <property type="entry name" value="Glyco_hydro_18_chit_AS"/>
</dbReference>
<dbReference type="EMBL" id="FNSQ01000005">
    <property type="protein sequence ID" value="SEB41468.1"/>
    <property type="molecule type" value="Genomic_DNA"/>
</dbReference>
<accession>A0A1H4J758</accession>
<gene>
    <name evidence="7" type="ORF">SAMN04489807_0587</name>
</gene>
<dbReference type="Gene3D" id="3.20.20.80">
    <property type="entry name" value="Glycosidases"/>
    <property type="match status" value="1"/>
</dbReference>
<evidence type="ECO:0000256" key="1">
    <source>
        <dbReference type="ARBA" id="ARBA00022801"/>
    </source>
</evidence>
<dbReference type="PROSITE" id="PS51910">
    <property type="entry name" value="GH18_2"/>
    <property type="match status" value="1"/>
</dbReference>
<evidence type="ECO:0000313" key="7">
    <source>
        <dbReference type="EMBL" id="SEB41468.1"/>
    </source>
</evidence>
<feature type="signal peptide" evidence="5">
    <location>
        <begin position="1"/>
        <end position="34"/>
    </location>
</feature>
<dbReference type="NCBIfam" id="NF045482">
    <property type="entry name" value="Endoglyc_H"/>
    <property type="match status" value="1"/>
</dbReference>
<dbReference type="RefSeq" id="WP_245647450.1">
    <property type="nucleotide sequence ID" value="NZ_FNSQ01000005.1"/>
</dbReference>
<dbReference type="InterPro" id="IPR054861">
    <property type="entry name" value="Endoglyc_H"/>
</dbReference>
<evidence type="ECO:0000256" key="3">
    <source>
        <dbReference type="RuleBase" id="RU000489"/>
    </source>
</evidence>
<evidence type="ECO:0000256" key="2">
    <source>
        <dbReference type="ARBA" id="ARBA00023295"/>
    </source>
</evidence>
<evidence type="ECO:0000256" key="4">
    <source>
        <dbReference type="RuleBase" id="RU004453"/>
    </source>
</evidence>
<sequence length="402" mass="42878">MNQNVRNHRFRKGIAGLGALATAAAGLFVGTAGATADTTEPVDPQLAVYVEVNSNDLANVADYTLAESGEAAIDMAMIFAANINYDGEKAYLHFNERVTETLENAQTQIRPVQAKGTKVLLSVLGNHQGAGFANFSSFEEADAFAAQLEDAVDTYGLDGIDFDDEWTEYGANGTPQPNAQSFGWLATALRDRLGPDKIISLYAIGPTYTTTDFSLFDAAGVLDYAWNPYYPTYDAPTVPGLDDRGRLGAAAIDLSNTSAATAADFAERTVADGYGVYVAYNLTATDQSAYLSGITEALKGESTVYRAAPGDTTPPTVTIKSGAKYTKGDAEDGYKRISFGLHDEGQIDRLYVNGVLKDLTDDRWSDLNFVKSGAFGAVKGENTLQVLDVAGNTTEVSFVLTK</sequence>
<comment type="similarity">
    <text evidence="4">Belongs to the glycosyl hydrolase 18 family.</text>
</comment>
<proteinExistence type="inferred from homology"/>
<protein>
    <submittedName>
        <fullName evidence="7">Glycosyl hydrolases family 18</fullName>
    </submittedName>
</protein>
<dbReference type="GO" id="GO:0004553">
    <property type="term" value="F:hydrolase activity, hydrolyzing O-glycosyl compounds"/>
    <property type="evidence" value="ECO:0007669"/>
    <property type="project" value="InterPro"/>
</dbReference>
<feature type="domain" description="GH18" evidence="6">
    <location>
        <begin position="44"/>
        <end position="301"/>
    </location>
</feature>
<dbReference type="AlphaFoldDB" id="A0A1H4J758"/>
<keyword evidence="2 3" id="KW-0326">Glycosidase</keyword>
<reference evidence="8" key="1">
    <citation type="submission" date="2016-10" db="EMBL/GenBank/DDBJ databases">
        <authorList>
            <person name="Varghese N."/>
            <person name="Submissions S."/>
        </authorList>
    </citation>
    <scope>NUCLEOTIDE SEQUENCE [LARGE SCALE GENOMIC DNA]</scope>
    <source>
        <strain evidence="8">DSM 16089</strain>
    </source>
</reference>
<keyword evidence="8" id="KW-1185">Reference proteome</keyword>
<feature type="chain" id="PRO_5010241904" evidence="5">
    <location>
        <begin position="35"/>
        <end position="402"/>
    </location>
</feature>
<evidence type="ECO:0000256" key="5">
    <source>
        <dbReference type="SAM" id="SignalP"/>
    </source>
</evidence>
<dbReference type="InterPro" id="IPR001223">
    <property type="entry name" value="Glyco_hydro18_cat"/>
</dbReference>
<dbReference type="InterPro" id="IPR017853">
    <property type="entry name" value="GH"/>
</dbReference>
<dbReference type="PROSITE" id="PS01095">
    <property type="entry name" value="GH18_1"/>
    <property type="match status" value="1"/>
</dbReference>